<dbReference type="InterPro" id="IPR023205">
    <property type="entry name" value="DsbA/DsbL"/>
</dbReference>
<evidence type="ECO:0000256" key="1">
    <source>
        <dbReference type="ARBA" id="ARBA00022729"/>
    </source>
</evidence>
<dbReference type="CDD" id="cd03019">
    <property type="entry name" value="DsbA_DsbA"/>
    <property type="match status" value="1"/>
</dbReference>
<name>Q6LFV3_PHOPR</name>
<dbReference type="PANTHER" id="PTHR35891:SF3">
    <property type="entry name" value="THIOL:DISULFIDE INTERCHANGE PROTEIN DSBL"/>
    <property type="match status" value="1"/>
</dbReference>
<dbReference type="Proteomes" id="UP000000593">
    <property type="component" value="Chromosome 2"/>
</dbReference>
<gene>
    <name evidence="4" type="ordered locus">PBPRB1982</name>
</gene>
<sequence>MKTVKKKCISIAFAILSLLSAGCNSDTIAKQGIHYTILPPISYELPEVVEIFSLSCTHCRMMEEIMHSLEIKSESDIQKMHCVFNKRTSTEAYLYYSAAIQTEDQPSRLLMDQLFAFIQHDAEGLSGLQVESKIRDIFHTYNLQAPEDLTAEQFEKISELVERDRQIMKELNLGSVPAIVVNGKYLINMNEHVNLDAVALTIKELKTI</sequence>
<feature type="chain" id="PRO_5004275710" evidence="2">
    <location>
        <begin position="26"/>
        <end position="208"/>
    </location>
</feature>
<dbReference type="RefSeq" id="WP_011221964.1">
    <property type="nucleotide sequence ID" value="NC_006371.1"/>
</dbReference>
<feature type="signal peptide" evidence="2">
    <location>
        <begin position="1"/>
        <end position="25"/>
    </location>
</feature>
<dbReference type="Pfam" id="PF13462">
    <property type="entry name" value="Thioredoxin_4"/>
    <property type="match status" value="1"/>
</dbReference>
<dbReference type="STRING" id="298386.PBPRB1982"/>
<evidence type="ECO:0000256" key="2">
    <source>
        <dbReference type="SAM" id="SignalP"/>
    </source>
</evidence>
<dbReference type="InterPro" id="IPR012336">
    <property type="entry name" value="Thioredoxin-like_fold"/>
</dbReference>
<dbReference type="HOGENOM" id="CLU_114523_0_0_6"/>
<keyword evidence="1 2" id="KW-0732">Signal</keyword>
<dbReference type="EMBL" id="CR378681">
    <property type="protein sequence ID" value="CAG23827.1"/>
    <property type="molecule type" value="Genomic_DNA"/>
</dbReference>
<evidence type="ECO:0000313" key="5">
    <source>
        <dbReference type="Proteomes" id="UP000000593"/>
    </source>
</evidence>
<keyword evidence="5" id="KW-1185">Reference proteome</keyword>
<dbReference type="Gene3D" id="3.40.30.10">
    <property type="entry name" value="Glutaredoxin"/>
    <property type="match status" value="1"/>
</dbReference>
<dbReference type="AlphaFoldDB" id="Q6LFV3"/>
<evidence type="ECO:0000313" key="4">
    <source>
        <dbReference type="EMBL" id="CAG23827.1"/>
    </source>
</evidence>
<dbReference type="eggNOG" id="COG1651">
    <property type="taxonomic scope" value="Bacteria"/>
</dbReference>
<dbReference type="PROSITE" id="PS51257">
    <property type="entry name" value="PROKAR_LIPOPROTEIN"/>
    <property type="match status" value="1"/>
</dbReference>
<dbReference type="SUPFAM" id="SSF52833">
    <property type="entry name" value="Thioredoxin-like"/>
    <property type="match status" value="1"/>
</dbReference>
<dbReference type="InterPro" id="IPR050824">
    <property type="entry name" value="Thiol_disulfide_DsbA"/>
</dbReference>
<organism evidence="4 5">
    <name type="scientific">Photobacterium profundum (strain SS9)</name>
    <dbReference type="NCBI Taxonomy" id="298386"/>
    <lineage>
        <taxon>Bacteria</taxon>
        <taxon>Pseudomonadati</taxon>
        <taxon>Pseudomonadota</taxon>
        <taxon>Gammaproteobacteria</taxon>
        <taxon>Vibrionales</taxon>
        <taxon>Vibrionaceae</taxon>
        <taxon>Photobacterium</taxon>
    </lineage>
</organism>
<reference evidence="5" key="1">
    <citation type="journal article" date="2005" name="Science">
        <title>Life at depth: Photobacterium profundum genome sequence and expression analysis.</title>
        <authorList>
            <person name="Vezzi A."/>
            <person name="Campanaro S."/>
            <person name="D'Angelo M."/>
            <person name="Simonato F."/>
            <person name="Vitulo N."/>
            <person name="Lauro F.M."/>
            <person name="Cestaro A."/>
            <person name="Malacrida G."/>
            <person name="Simionati B."/>
            <person name="Cannata N."/>
            <person name="Romualdi C."/>
            <person name="Bartlett D.H."/>
            <person name="Valle G."/>
        </authorList>
    </citation>
    <scope>NUCLEOTIDE SEQUENCE [LARGE SCALE GENOMIC DNA]</scope>
    <source>
        <strain evidence="5">ATCC BAA-1253 / SS9</strain>
    </source>
</reference>
<dbReference type="PANTHER" id="PTHR35891">
    <property type="entry name" value="THIOL:DISULFIDE INTERCHANGE PROTEIN DSBA"/>
    <property type="match status" value="1"/>
</dbReference>
<feature type="domain" description="Thioredoxin-like fold" evidence="3">
    <location>
        <begin position="47"/>
        <end position="187"/>
    </location>
</feature>
<dbReference type="KEGG" id="ppr:PBPRB1982"/>
<proteinExistence type="predicted"/>
<dbReference type="GO" id="GO:0016853">
    <property type="term" value="F:isomerase activity"/>
    <property type="evidence" value="ECO:0007669"/>
    <property type="project" value="UniProtKB-KW"/>
</dbReference>
<protein>
    <submittedName>
        <fullName evidence="4">Hypothetical thiol-disulfide isomerase</fullName>
    </submittedName>
</protein>
<evidence type="ECO:0000259" key="3">
    <source>
        <dbReference type="Pfam" id="PF13462"/>
    </source>
</evidence>
<accession>Q6LFV3</accession>
<keyword evidence="4" id="KW-0413">Isomerase</keyword>
<dbReference type="InterPro" id="IPR036249">
    <property type="entry name" value="Thioredoxin-like_sf"/>
</dbReference>